<evidence type="ECO:0000313" key="1">
    <source>
        <dbReference type="EMBL" id="KAG0580697.1"/>
    </source>
</evidence>
<dbReference type="AlphaFoldDB" id="A0A8T0ICN0"/>
<reference evidence="1" key="1">
    <citation type="submission" date="2020-06" db="EMBL/GenBank/DDBJ databases">
        <title>WGS assembly of Ceratodon purpureus strain R40.</title>
        <authorList>
            <person name="Carey S.B."/>
            <person name="Jenkins J."/>
            <person name="Shu S."/>
            <person name="Lovell J.T."/>
            <person name="Sreedasyam A."/>
            <person name="Maumus F."/>
            <person name="Tiley G.P."/>
            <person name="Fernandez-Pozo N."/>
            <person name="Barry K."/>
            <person name="Chen C."/>
            <person name="Wang M."/>
            <person name="Lipzen A."/>
            <person name="Daum C."/>
            <person name="Saski C.A."/>
            <person name="Payton A.C."/>
            <person name="Mcbreen J.C."/>
            <person name="Conrad R.E."/>
            <person name="Kollar L.M."/>
            <person name="Olsson S."/>
            <person name="Huttunen S."/>
            <person name="Landis J.B."/>
            <person name="Wickett N.J."/>
            <person name="Johnson M.G."/>
            <person name="Rensing S.A."/>
            <person name="Grimwood J."/>
            <person name="Schmutz J."/>
            <person name="Mcdaniel S.F."/>
        </authorList>
    </citation>
    <scope>NUCLEOTIDE SEQUENCE</scope>
    <source>
        <strain evidence="1">R40</strain>
    </source>
</reference>
<name>A0A8T0ICN0_CERPU</name>
<sequence length="51" mass="5656">MGAELPFSCSKSRRVFSFAGIFVYQFFTSSTPSIRPRPRTLPITASNTSIP</sequence>
<proteinExistence type="predicted"/>
<dbReference type="Proteomes" id="UP000822688">
    <property type="component" value="Chromosome 4"/>
</dbReference>
<dbReference type="EMBL" id="CM026424">
    <property type="protein sequence ID" value="KAG0580697.1"/>
    <property type="molecule type" value="Genomic_DNA"/>
</dbReference>
<gene>
    <name evidence="1" type="ORF">KC19_4G192500</name>
</gene>
<organism evidence="1 2">
    <name type="scientific">Ceratodon purpureus</name>
    <name type="common">Fire moss</name>
    <name type="synonym">Dicranum purpureum</name>
    <dbReference type="NCBI Taxonomy" id="3225"/>
    <lineage>
        <taxon>Eukaryota</taxon>
        <taxon>Viridiplantae</taxon>
        <taxon>Streptophyta</taxon>
        <taxon>Embryophyta</taxon>
        <taxon>Bryophyta</taxon>
        <taxon>Bryophytina</taxon>
        <taxon>Bryopsida</taxon>
        <taxon>Dicranidae</taxon>
        <taxon>Pseudoditrichales</taxon>
        <taxon>Ditrichaceae</taxon>
        <taxon>Ceratodon</taxon>
    </lineage>
</organism>
<protein>
    <submittedName>
        <fullName evidence="1">Uncharacterized protein</fullName>
    </submittedName>
</protein>
<accession>A0A8T0ICN0</accession>
<comment type="caution">
    <text evidence="1">The sequence shown here is derived from an EMBL/GenBank/DDBJ whole genome shotgun (WGS) entry which is preliminary data.</text>
</comment>
<keyword evidence="2" id="KW-1185">Reference proteome</keyword>
<evidence type="ECO:0000313" key="2">
    <source>
        <dbReference type="Proteomes" id="UP000822688"/>
    </source>
</evidence>